<dbReference type="InterPro" id="IPR002921">
    <property type="entry name" value="Fungal_lipase-type"/>
</dbReference>
<sequence length="412" mass="46560">MERGSMDIVKFLQHRKSRSLIENKRLWKEVKEAIPVDASTITNSPTDLGINNEPSKQSSLLEKNSKKADSVNSLFLPSLTKPRPTSLLKTEDDDVRTSEVDPSSFQLTLPPQEDVLVAARTVSFLATYRSQQLAMDLSTLQGYPRRELQSFAMGDRESCKSLLNCHRAVVEMLLYACPDLIEVKGYFGLEGGEALIIERQKNQFLVAFHRTETTRLKRQPYALNDHHKVTVAKAYFELAQPLTPKLFHRLDELSEESPFSDFVFAGHGTGAGLALLVSYLYSHTRMSQRVSAYLTGAPRIGLQDFRMAVHSQPNLQVLRMENQGQRGSQGFCHVGHCIRLRQGADKEWNANAFQFASETVSPGFRTLRFHKHSTAEEYVDALENTKKWPEDYHAEDAGEGVKGEDNEKRLLT</sequence>
<dbReference type="SUPFAM" id="SSF53474">
    <property type="entry name" value="alpha/beta-Hydrolases"/>
    <property type="match status" value="1"/>
</dbReference>
<accession>A0A1Z5JZ37</accession>
<dbReference type="Proteomes" id="UP000198406">
    <property type="component" value="Unassembled WGS sequence"/>
</dbReference>
<feature type="domain" description="Fungal lipase-type" evidence="2">
    <location>
        <begin position="222"/>
        <end position="322"/>
    </location>
</feature>
<proteinExistence type="predicted"/>
<evidence type="ECO:0000313" key="4">
    <source>
        <dbReference type="Proteomes" id="UP000198406"/>
    </source>
</evidence>
<comment type="caution">
    <text evidence="3">The sequence shown here is derived from an EMBL/GenBank/DDBJ whole genome shotgun (WGS) entry which is preliminary data.</text>
</comment>
<dbReference type="AlphaFoldDB" id="A0A1Z5JZ37"/>
<gene>
    <name evidence="3" type="ORF">FisN_8Hh244</name>
</gene>
<evidence type="ECO:0000256" key="1">
    <source>
        <dbReference type="SAM" id="MobiDB-lite"/>
    </source>
</evidence>
<reference evidence="3 4" key="1">
    <citation type="journal article" date="2015" name="Plant Cell">
        <title>Oil accumulation by the oleaginous diatom Fistulifera solaris as revealed by the genome and transcriptome.</title>
        <authorList>
            <person name="Tanaka T."/>
            <person name="Maeda Y."/>
            <person name="Veluchamy A."/>
            <person name="Tanaka M."/>
            <person name="Abida H."/>
            <person name="Marechal E."/>
            <person name="Bowler C."/>
            <person name="Muto M."/>
            <person name="Sunaga Y."/>
            <person name="Tanaka M."/>
            <person name="Yoshino T."/>
            <person name="Taniguchi T."/>
            <person name="Fukuda Y."/>
            <person name="Nemoto M."/>
            <person name="Matsumoto M."/>
            <person name="Wong P.S."/>
            <person name="Aburatani S."/>
            <person name="Fujibuchi W."/>
        </authorList>
    </citation>
    <scope>NUCLEOTIDE SEQUENCE [LARGE SCALE GENOMIC DNA]</scope>
    <source>
        <strain evidence="3 4">JPCC DA0580</strain>
    </source>
</reference>
<dbReference type="Pfam" id="PF01764">
    <property type="entry name" value="Lipase_3"/>
    <property type="match status" value="1"/>
</dbReference>
<dbReference type="OrthoDB" id="46438at2759"/>
<dbReference type="InterPro" id="IPR029058">
    <property type="entry name" value="AB_hydrolase_fold"/>
</dbReference>
<evidence type="ECO:0000259" key="2">
    <source>
        <dbReference type="Pfam" id="PF01764"/>
    </source>
</evidence>
<dbReference type="InParanoid" id="A0A1Z5JZ37"/>
<keyword evidence="4" id="KW-1185">Reference proteome</keyword>
<dbReference type="Gene3D" id="3.40.50.1820">
    <property type="entry name" value="alpha/beta hydrolase"/>
    <property type="match status" value="1"/>
</dbReference>
<name>A0A1Z5JZ37_FISSO</name>
<feature type="compositionally biased region" description="Polar residues" evidence="1">
    <location>
        <begin position="52"/>
        <end position="62"/>
    </location>
</feature>
<protein>
    <recommendedName>
        <fullName evidence="2">Fungal lipase-type domain-containing protein</fullName>
    </recommendedName>
</protein>
<organism evidence="3 4">
    <name type="scientific">Fistulifera solaris</name>
    <name type="common">Oleaginous diatom</name>
    <dbReference type="NCBI Taxonomy" id="1519565"/>
    <lineage>
        <taxon>Eukaryota</taxon>
        <taxon>Sar</taxon>
        <taxon>Stramenopiles</taxon>
        <taxon>Ochrophyta</taxon>
        <taxon>Bacillariophyta</taxon>
        <taxon>Bacillariophyceae</taxon>
        <taxon>Bacillariophycidae</taxon>
        <taxon>Naviculales</taxon>
        <taxon>Naviculaceae</taxon>
        <taxon>Fistulifera</taxon>
    </lineage>
</organism>
<feature type="region of interest" description="Disordered" evidence="1">
    <location>
        <begin position="41"/>
        <end position="64"/>
    </location>
</feature>
<dbReference type="EMBL" id="BDSP01000133">
    <property type="protein sequence ID" value="GAX19021.1"/>
    <property type="molecule type" value="Genomic_DNA"/>
</dbReference>
<evidence type="ECO:0000313" key="3">
    <source>
        <dbReference type="EMBL" id="GAX19021.1"/>
    </source>
</evidence>
<dbReference type="GO" id="GO:0006629">
    <property type="term" value="P:lipid metabolic process"/>
    <property type="evidence" value="ECO:0007669"/>
    <property type="project" value="InterPro"/>
</dbReference>
<feature type="region of interest" description="Disordered" evidence="1">
    <location>
        <begin position="82"/>
        <end position="103"/>
    </location>
</feature>
<feature type="region of interest" description="Disordered" evidence="1">
    <location>
        <begin position="390"/>
        <end position="412"/>
    </location>
</feature>